<keyword evidence="3" id="KW-1185">Reference proteome</keyword>
<evidence type="ECO:0008006" key="4">
    <source>
        <dbReference type="Google" id="ProtNLM"/>
    </source>
</evidence>
<keyword evidence="1" id="KW-0472">Membrane</keyword>
<keyword evidence="1" id="KW-0812">Transmembrane</keyword>
<feature type="transmembrane region" description="Helical" evidence="1">
    <location>
        <begin position="63"/>
        <end position="85"/>
    </location>
</feature>
<sequence>MITLAVLLGVYLPPALVLAWIDSREHRLPNVWVGGMTLAVSAALLLEAVLLPSARGTLRTAAILALLLGAGAILLALVAPPLLGMGDAKTLPVVVLMSAALGGEVLLASLLGIAVISGLAGGVVMLATRRSGVRFAVGPILLAGPFLGLLGAPLVGAALGTGG</sequence>
<name>A0ABW0FMQ4_9MICO</name>
<reference evidence="3" key="1">
    <citation type="journal article" date="2019" name="Int. J. Syst. Evol. Microbiol.">
        <title>The Global Catalogue of Microorganisms (GCM) 10K type strain sequencing project: providing services to taxonomists for standard genome sequencing and annotation.</title>
        <authorList>
            <consortium name="The Broad Institute Genomics Platform"/>
            <consortium name="The Broad Institute Genome Sequencing Center for Infectious Disease"/>
            <person name="Wu L."/>
            <person name="Ma J."/>
        </authorList>
    </citation>
    <scope>NUCLEOTIDE SEQUENCE [LARGE SCALE GENOMIC DNA]</scope>
    <source>
        <strain evidence="3">CGMCC 1.16455</strain>
    </source>
</reference>
<feature type="transmembrane region" description="Helical" evidence="1">
    <location>
        <begin position="140"/>
        <end position="160"/>
    </location>
</feature>
<dbReference type="RefSeq" id="WP_319021544.1">
    <property type="nucleotide sequence ID" value="NZ_BAAAIR010000025.1"/>
</dbReference>
<evidence type="ECO:0000313" key="2">
    <source>
        <dbReference type="EMBL" id="MFC5299444.1"/>
    </source>
</evidence>
<dbReference type="GeneID" id="303296445"/>
<organism evidence="2 3">
    <name type="scientific">Brachybacterium tyrofermentans</name>
    <dbReference type="NCBI Taxonomy" id="47848"/>
    <lineage>
        <taxon>Bacteria</taxon>
        <taxon>Bacillati</taxon>
        <taxon>Actinomycetota</taxon>
        <taxon>Actinomycetes</taxon>
        <taxon>Micrococcales</taxon>
        <taxon>Dermabacteraceae</taxon>
        <taxon>Brachybacterium</taxon>
    </lineage>
</organism>
<feature type="transmembrane region" description="Helical" evidence="1">
    <location>
        <begin position="29"/>
        <end position="51"/>
    </location>
</feature>
<evidence type="ECO:0000256" key="1">
    <source>
        <dbReference type="SAM" id="Phobius"/>
    </source>
</evidence>
<comment type="caution">
    <text evidence="2">The sequence shown here is derived from an EMBL/GenBank/DDBJ whole genome shotgun (WGS) entry which is preliminary data.</text>
</comment>
<protein>
    <recommendedName>
        <fullName evidence="4">Prepilin type IV endopeptidase peptidase domain-containing protein</fullName>
    </recommendedName>
</protein>
<dbReference type="Proteomes" id="UP001595937">
    <property type="component" value="Unassembled WGS sequence"/>
</dbReference>
<evidence type="ECO:0000313" key="3">
    <source>
        <dbReference type="Proteomes" id="UP001595937"/>
    </source>
</evidence>
<keyword evidence="1" id="KW-1133">Transmembrane helix</keyword>
<proteinExistence type="predicted"/>
<dbReference type="EMBL" id="JBHSLN010000088">
    <property type="protein sequence ID" value="MFC5299444.1"/>
    <property type="molecule type" value="Genomic_DNA"/>
</dbReference>
<gene>
    <name evidence="2" type="ORF">ACFPK8_18175</name>
</gene>
<accession>A0ABW0FMQ4</accession>
<feature type="transmembrane region" description="Helical" evidence="1">
    <location>
        <begin position="105"/>
        <end position="128"/>
    </location>
</feature>